<dbReference type="STRING" id="1220924.W2RZK9"/>
<dbReference type="AlphaFoldDB" id="W2RZK9"/>
<dbReference type="RefSeq" id="XP_008715633.1">
    <property type="nucleotide sequence ID" value="XM_008717411.1"/>
</dbReference>
<organism evidence="1 2">
    <name type="scientific">Cyphellophora europaea (strain CBS 101466)</name>
    <name type="common">Phialophora europaea</name>
    <dbReference type="NCBI Taxonomy" id="1220924"/>
    <lineage>
        <taxon>Eukaryota</taxon>
        <taxon>Fungi</taxon>
        <taxon>Dikarya</taxon>
        <taxon>Ascomycota</taxon>
        <taxon>Pezizomycotina</taxon>
        <taxon>Eurotiomycetes</taxon>
        <taxon>Chaetothyriomycetidae</taxon>
        <taxon>Chaetothyriales</taxon>
        <taxon>Cyphellophoraceae</taxon>
        <taxon>Cyphellophora</taxon>
    </lineage>
</organism>
<protein>
    <recommendedName>
        <fullName evidence="3">VOC domain-containing protein</fullName>
    </recommendedName>
</protein>
<dbReference type="OrthoDB" id="16820at2759"/>
<proteinExistence type="predicted"/>
<name>W2RZK9_CYPE1</name>
<dbReference type="VEuPathDB" id="FungiDB:HMPREF1541_03059"/>
<dbReference type="Gene3D" id="3.10.180.10">
    <property type="entry name" value="2,3-Dihydroxybiphenyl 1,2-Dioxygenase, domain 1"/>
    <property type="match status" value="1"/>
</dbReference>
<dbReference type="EMBL" id="KB822719">
    <property type="protein sequence ID" value="ETN41124.1"/>
    <property type="molecule type" value="Genomic_DNA"/>
</dbReference>
<dbReference type="HOGENOM" id="CLU_2073047_0_0_1"/>
<evidence type="ECO:0000313" key="2">
    <source>
        <dbReference type="Proteomes" id="UP000030752"/>
    </source>
</evidence>
<evidence type="ECO:0000313" key="1">
    <source>
        <dbReference type="EMBL" id="ETN41124.1"/>
    </source>
</evidence>
<accession>W2RZK9</accession>
<dbReference type="InterPro" id="IPR029068">
    <property type="entry name" value="Glyas_Bleomycin-R_OHBP_Dase"/>
</dbReference>
<reference evidence="1 2" key="1">
    <citation type="submission" date="2013-03" db="EMBL/GenBank/DDBJ databases">
        <title>The Genome Sequence of Phialophora europaea CBS 101466.</title>
        <authorList>
            <consortium name="The Broad Institute Genomics Platform"/>
            <person name="Cuomo C."/>
            <person name="de Hoog S."/>
            <person name="Gorbushina A."/>
            <person name="Walker B."/>
            <person name="Young S.K."/>
            <person name="Zeng Q."/>
            <person name="Gargeya S."/>
            <person name="Fitzgerald M."/>
            <person name="Haas B."/>
            <person name="Abouelleil A."/>
            <person name="Allen A.W."/>
            <person name="Alvarado L."/>
            <person name="Arachchi H.M."/>
            <person name="Berlin A.M."/>
            <person name="Chapman S.B."/>
            <person name="Gainer-Dewar J."/>
            <person name="Goldberg J."/>
            <person name="Griggs A."/>
            <person name="Gujja S."/>
            <person name="Hansen M."/>
            <person name="Howarth C."/>
            <person name="Imamovic A."/>
            <person name="Ireland A."/>
            <person name="Larimer J."/>
            <person name="McCowan C."/>
            <person name="Murphy C."/>
            <person name="Pearson M."/>
            <person name="Poon T.W."/>
            <person name="Priest M."/>
            <person name="Roberts A."/>
            <person name="Saif S."/>
            <person name="Shea T."/>
            <person name="Sisk P."/>
            <person name="Sykes S."/>
            <person name="Wortman J."/>
            <person name="Nusbaum C."/>
            <person name="Birren B."/>
        </authorList>
    </citation>
    <scope>NUCLEOTIDE SEQUENCE [LARGE SCALE GENOMIC DNA]</scope>
    <source>
        <strain evidence="1 2">CBS 101466</strain>
    </source>
</reference>
<dbReference type="Proteomes" id="UP000030752">
    <property type="component" value="Unassembled WGS sequence"/>
</dbReference>
<gene>
    <name evidence="1" type="ORF">HMPREF1541_03059</name>
</gene>
<dbReference type="GeneID" id="19970398"/>
<sequence length="118" mass="12838">MKSDKNNLYGMLELLSMEGVGWDVQKTSNGLHHGGMVVPDPEGMQKRLNEMDDVKVIKTFGEPPSTAITPYAGLAALDQNEQDAVLETISVSNTGLIFVEDPSGNVWEIQGQEGFELS</sequence>
<dbReference type="InParanoid" id="W2RZK9"/>
<evidence type="ECO:0008006" key="3">
    <source>
        <dbReference type="Google" id="ProtNLM"/>
    </source>
</evidence>
<keyword evidence="2" id="KW-1185">Reference proteome</keyword>